<dbReference type="GO" id="GO:0003677">
    <property type="term" value="F:DNA binding"/>
    <property type="evidence" value="ECO:0007669"/>
    <property type="project" value="InterPro"/>
</dbReference>
<evidence type="ECO:0000256" key="1">
    <source>
        <dbReference type="ARBA" id="ARBA00009922"/>
    </source>
</evidence>
<keyword evidence="2 10" id="KW-0547">Nucleotide-binding</keyword>
<keyword evidence="3 10" id="KW-0378">Hydrolase</keyword>
<accession>A0AAW6TT75</accession>
<evidence type="ECO:0000256" key="4">
    <source>
        <dbReference type="ARBA" id="ARBA00022806"/>
    </source>
</evidence>
<comment type="catalytic activity">
    <reaction evidence="9">
        <text>ATP + H2O = ADP + phosphate + H(+)</text>
        <dbReference type="Rhea" id="RHEA:13065"/>
        <dbReference type="ChEBI" id="CHEBI:15377"/>
        <dbReference type="ChEBI" id="CHEBI:15378"/>
        <dbReference type="ChEBI" id="CHEBI:30616"/>
        <dbReference type="ChEBI" id="CHEBI:43474"/>
        <dbReference type="ChEBI" id="CHEBI:456216"/>
        <dbReference type="EC" id="5.6.2.4"/>
    </reaction>
</comment>
<proteinExistence type="inferred from homology"/>
<evidence type="ECO:0000256" key="7">
    <source>
        <dbReference type="ARBA" id="ARBA00034617"/>
    </source>
</evidence>
<dbReference type="EC" id="5.6.2.4" evidence="8"/>
<comment type="caution">
    <text evidence="13">The sequence shown here is derived from an EMBL/GenBank/DDBJ whole genome shotgun (WGS) entry which is preliminary data.</text>
</comment>
<dbReference type="InterPro" id="IPR027417">
    <property type="entry name" value="P-loop_NTPase"/>
</dbReference>
<dbReference type="GO" id="GO:0000725">
    <property type="term" value="P:recombinational repair"/>
    <property type="evidence" value="ECO:0007669"/>
    <property type="project" value="TreeGrafter"/>
</dbReference>
<dbReference type="GO" id="GO:0016787">
    <property type="term" value="F:hydrolase activity"/>
    <property type="evidence" value="ECO:0007669"/>
    <property type="project" value="UniProtKB-UniRule"/>
</dbReference>
<dbReference type="Gene3D" id="1.10.10.160">
    <property type="match status" value="1"/>
</dbReference>
<dbReference type="InterPro" id="IPR000212">
    <property type="entry name" value="DNA_helicase_UvrD/REP"/>
</dbReference>
<dbReference type="InterPro" id="IPR013986">
    <property type="entry name" value="DExx_box_DNA_helicase_dom_sf"/>
</dbReference>
<feature type="domain" description="UvrD-like helicase ATP-binding" evidence="11">
    <location>
        <begin position="20"/>
        <end position="304"/>
    </location>
</feature>
<dbReference type="SUPFAM" id="SSF52540">
    <property type="entry name" value="P-loop containing nucleoside triphosphate hydrolases"/>
    <property type="match status" value="1"/>
</dbReference>
<feature type="domain" description="UvrD-like helicase C-terminal" evidence="12">
    <location>
        <begin position="305"/>
        <end position="571"/>
    </location>
</feature>
<evidence type="ECO:0000256" key="3">
    <source>
        <dbReference type="ARBA" id="ARBA00022801"/>
    </source>
</evidence>
<dbReference type="GO" id="GO:0005524">
    <property type="term" value="F:ATP binding"/>
    <property type="evidence" value="ECO:0007669"/>
    <property type="project" value="UniProtKB-UniRule"/>
</dbReference>
<dbReference type="RefSeq" id="WP_349243112.1">
    <property type="nucleotide sequence ID" value="NZ_JASCXX010000001.1"/>
</dbReference>
<dbReference type="GO" id="GO:0005829">
    <property type="term" value="C:cytosol"/>
    <property type="evidence" value="ECO:0007669"/>
    <property type="project" value="TreeGrafter"/>
</dbReference>
<dbReference type="Pfam" id="PF13361">
    <property type="entry name" value="UvrD_C"/>
    <property type="match status" value="2"/>
</dbReference>
<dbReference type="InterPro" id="IPR014016">
    <property type="entry name" value="UvrD-like_ATP-bd"/>
</dbReference>
<comment type="similarity">
    <text evidence="1">Belongs to the helicase family. UvrD subfamily.</text>
</comment>
<keyword evidence="14" id="KW-1185">Reference proteome</keyword>
<reference evidence="13" key="1">
    <citation type="submission" date="2023-05" db="EMBL/GenBank/DDBJ databases">
        <title>Anaerotaeda fermentans gen. nov., sp. nov., a novel anaerobic planctomycete of the new family within the order Sedimentisphaerales isolated from Taman Peninsula, Russia.</title>
        <authorList>
            <person name="Khomyakova M.A."/>
            <person name="Merkel A.Y."/>
            <person name="Slobodkin A.I."/>
        </authorList>
    </citation>
    <scope>NUCLEOTIDE SEQUENCE</scope>
    <source>
        <strain evidence="13">M17dextr</strain>
    </source>
</reference>
<evidence type="ECO:0000256" key="2">
    <source>
        <dbReference type="ARBA" id="ARBA00022741"/>
    </source>
</evidence>
<dbReference type="CDD" id="cd17932">
    <property type="entry name" value="DEXQc_UvrD"/>
    <property type="match status" value="1"/>
</dbReference>
<evidence type="ECO:0000256" key="6">
    <source>
        <dbReference type="ARBA" id="ARBA00023235"/>
    </source>
</evidence>
<dbReference type="Gene3D" id="3.40.50.300">
    <property type="entry name" value="P-loop containing nucleotide triphosphate hydrolases"/>
    <property type="match status" value="2"/>
</dbReference>
<evidence type="ECO:0000313" key="13">
    <source>
        <dbReference type="EMBL" id="MDI6447702.1"/>
    </source>
</evidence>
<dbReference type="InterPro" id="IPR014017">
    <property type="entry name" value="DNA_helicase_UvrD-like_C"/>
</dbReference>
<feature type="binding site" evidence="10">
    <location>
        <begin position="41"/>
        <end position="48"/>
    </location>
    <ligand>
        <name>ATP</name>
        <dbReference type="ChEBI" id="CHEBI:30616"/>
    </ligand>
</feature>
<dbReference type="Proteomes" id="UP001431776">
    <property type="component" value="Unassembled WGS sequence"/>
</dbReference>
<comment type="catalytic activity">
    <reaction evidence="7">
        <text>Couples ATP hydrolysis with the unwinding of duplex DNA by translocating in the 3'-5' direction.</text>
        <dbReference type="EC" id="5.6.2.4"/>
    </reaction>
</comment>
<evidence type="ECO:0000256" key="10">
    <source>
        <dbReference type="PROSITE-ProRule" id="PRU00560"/>
    </source>
</evidence>
<dbReference type="PROSITE" id="PS51217">
    <property type="entry name" value="UVRD_HELICASE_CTER"/>
    <property type="match status" value="1"/>
</dbReference>
<dbReference type="Pfam" id="PF00580">
    <property type="entry name" value="UvrD-helicase"/>
    <property type="match status" value="1"/>
</dbReference>
<evidence type="ECO:0000259" key="11">
    <source>
        <dbReference type="PROSITE" id="PS51198"/>
    </source>
</evidence>
<evidence type="ECO:0000313" key="14">
    <source>
        <dbReference type="Proteomes" id="UP001431776"/>
    </source>
</evidence>
<dbReference type="EMBL" id="JASCXX010000001">
    <property type="protein sequence ID" value="MDI6447702.1"/>
    <property type="molecule type" value="Genomic_DNA"/>
</dbReference>
<evidence type="ECO:0000256" key="5">
    <source>
        <dbReference type="ARBA" id="ARBA00022840"/>
    </source>
</evidence>
<dbReference type="PANTHER" id="PTHR11070">
    <property type="entry name" value="UVRD / RECB / PCRA DNA HELICASE FAMILY MEMBER"/>
    <property type="match status" value="1"/>
</dbReference>
<evidence type="ECO:0000259" key="12">
    <source>
        <dbReference type="PROSITE" id="PS51217"/>
    </source>
</evidence>
<dbReference type="GO" id="GO:0043138">
    <property type="term" value="F:3'-5' DNA helicase activity"/>
    <property type="evidence" value="ECO:0007669"/>
    <property type="project" value="UniProtKB-EC"/>
</dbReference>
<dbReference type="PANTHER" id="PTHR11070:SF3">
    <property type="entry name" value="DNA 3'-5' HELICASE"/>
    <property type="match status" value="1"/>
</dbReference>
<evidence type="ECO:0000256" key="8">
    <source>
        <dbReference type="ARBA" id="ARBA00034808"/>
    </source>
</evidence>
<dbReference type="Gene3D" id="1.10.486.10">
    <property type="entry name" value="PCRA, domain 4"/>
    <property type="match status" value="1"/>
</dbReference>
<name>A0AAW6TT75_9BACT</name>
<gene>
    <name evidence="13" type="ORF">QJ522_01505</name>
</gene>
<keyword evidence="6" id="KW-0413">Isomerase</keyword>
<evidence type="ECO:0000256" key="9">
    <source>
        <dbReference type="ARBA" id="ARBA00048988"/>
    </source>
</evidence>
<keyword evidence="5 10" id="KW-0067">ATP-binding</keyword>
<dbReference type="AlphaFoldDB" id="A0AAW6TT75"/>
<protein>
    <recommendedName>
        <fullName evidence="8">DNA 3'-5' helicase</fullName>
        <ecNumber evidence="8">5.6.2.4</ecNumber>
    </recommendedName>
</protein>
<dbReference type="PROSITE" id="PS51198">
    <property type="entry name" value="UVRD_HELICASE_ATP_BIND"/>
    <property type="match status" value="1"/>
</dbReference>
<sequence>MARKFTLQSRTAAGDIDFSADLNREQLAVATAPGGPMLVIAGAGSGKTRALTYRLAWLVHHGIDPSRILLVTFTNRAAREMLSRVEVLVKQKTREIWGGTFHHIANRILRIHGTLLGISPDFTILDREDARDLLASCVDEAGIDIRQRRFPHKGVLAAISSFLQNTLESLDDVLSKRYPMFVEEIVGIEKVLVLYTEKKRLRQLLDFDDLLSAWLRLMAEHEDVRDQLARQFLHILVDEYQDTNKIQGAIIDLLAARHRNLTVVGDDSQSIYSFRGANFENIITFKDRYPNAREYKLETNYRSVPEILTLANASIAQNVRRLPKNLQAIRSSGLKPAIVPCHDHYTQSRFIAEYVLHLLDEGRTLADIAVLYRSHWHSLEIQLEFQRRNIPFHIRGGLRFFEQAHMKDILCYLRVMQNPADELAWLRLLKMLPRVGSALSRRVWRHISDSADPVKEVFTVETASLLPVSARPFYEDFAALIRDAREIDSPAEIIDLVLKRSYEDYLVSHYDGASLRKEDINGLANFASQYKNVEAFLADVALAGEFSGENVVAGPDEQEFVILSTVHQAKGLEWPIVFIPWLSDGRFPSDMAMNRKEELEEERRVFHVAVTRARDELYLIVPEIYRNRGGNLVMMKPSRFLTELSRELTEQMELEEGLPHLIGGDDRNLLPSDGGM</sequence>
<organism evidence="13 14">
    <name type="scientific">Anaerobaca lacustris</name>
    <dbReference type="NCBI Taxonomy" id="3044600"/>
    <lineage>
        <taxon>Bacteria</taxon>
        <taxon>Pseudomonadati</taxon>
        <taxon>Planctomycetota</taxon>
        <taxon>Phycisphaerae</taxon>
        <taxon>Sedimentisphaerales</taxon>
        <taxon>Anaerobacaceae</taxon>
        <taxon>Anaerobaca</taxon>
    </lineage>
</organism>
<keyword evidence="4 10" id="KW-0347">Helicase</keyword>